<keyword evidence="2" id="KW-1185">Reference proteome</keyword>
<accession>A0A392VVJ3</accession>
<proteinExistence type="predicted"/>
<dbReference type="EMBL" id="LXQA011294781">
    <property type="protein sequence ID" value="MCI92236.1"/>
    <property type="molecule type" value="Genomic_DNA"/>
</dbReference>
<reference evidence="1 2" key="1">
    <citation type="journal article" date="2018" name="Front. Plant Sci.">
        <title>Red Clover (Trifolium pratense) and Zigzag Clover (T. medium) - A Picture of Genomic Similarities and Differences.</title>
        <authorList>
            <person name="Dluhosova J."/>
            <person name="Istvanek J."/>
            <person name="Nedelnik J."/>
            <person name="Repkova J."/>
        </authorList>
    </citation>
    <scope>NUCLEOTIDE SEQUENCE [LARGE SCALE GENOMIC DNA]</scope>
    <source>
        <strain evidence="2">cv. 10/8</strain>
        <tissue evidence="1">Leaf</tissue>
    </source>
</reference>
<name>A0A392VVJ3_9FABA</name>
<organism evidence="1 2">
    <name type="scientific">Trifolium medium</name>
    <dbReference type="NCBI Taxonomy" id="97028"/>
    <lineage>
        <taxon>Eukaryota</taxon>
        <taxon>Viridiplantae</taxon>
        <taxon>Streptophyta</taxon>
        <taxon>Embryophyta</taxon>
        <taxon>Tracheophyta</taxon>
        <taxon>Spermatophyta</taxon>
        <taxon>Magnoliopsida</taxon>
        <taxon>eudicotyledons</taxon>
        <taxon>Gunneridae</taxon>
        <taxon>Pentapetalae</taxon>
        <taxon>rosids</taxon>
        <taxon>fabids</taxon>
        <taxon>Fabales</taxon>
        <taxon>Fabaceae</taxon>
        <taxon>Papilionoideae</taxon>
        <taxon>50 kb inversion clade</taxon>
        <taxon>NPAAA clade</taxon>
        <taxon>Hologalegina</taxon>
        <taxon>IRL clade</taxon>
        <taxon>Trifolieae</taxon>
        <taxon>Trifolium</taxon>
    </lineage>
</organism>
<dbReference type="Proteomes" id="UP000265520">
    <property type="component" value="Unassembled WGS sequence"/>
</dbReference>
<dbReference type="AlphaFoldDB" id="A0A392VVJ3"/>
<sequence>MQENGGIEAVEGVASVFCARRRIIGVRRRNCGAVEDLLLLLARGAVCSGASREIAKKLVK</sequence>
<comment type="caution">
    <text evidence="1">The sequence shown here is derived from an EMBL/GenBank/DDBJ whole genome shotgun (WGS) entry which is preliminary data.</text>
</comment>
<protein>
    <submittedName>
        <fullName evidence="1">Uncharacterized protein</fullName>
    </submittedName>
</protein>
<evidence type="ECO:0000313" key="2">
    <source>
        <dbReference type="Proteomes" id="UP000265520"/>
    </source>
</evidence>
<feature type="non-terminal residue" evidence="1">
    <location>
        <position position="60"/>
    </location>
</feature>
<evidence type="ECO:0000313" key="1">
    <source>
        <dbReference type="EMBL" id="MCI92236.1"/>
    </source>
</evidence>